<evidence type="ECO:0000256" key="1">
    <source>
        <dbReference type="ARBA" id="ARBA00009521"/>
    </source>
</evidence>
<evidence type="ECO:0000256" key="9">
    <source>
        <dbReference type="ARBA" id="ARBA00023237"/>
    </source>
</evidence>
<feature type="signal peptide" evidence="10">
    <location>
        <begin position="1"/>
        <end position="20"/>
    </location>
</feature>
<evidence type="ECO:0000256" key="2">
    <source>
        <dbReference type="ARBA" id="ARBA00022448"/>
    </source>
</evidence>
<dbReference type="AlphaFoldDB" id="A0A285UDR6"/>
<dbReference type="InterPro" id="IPR003684">
    <property type="entry name" value="Porin_alphabac"/>
</dbReference>
<evidence type="ECO:0000313" key="12">
    <source>
        <dbReference type="Proteomes" id="UP000219167"/>
    </source>
</evidence>
<keyword evidence="12" id="KW-1185">Reference proteome</keyword>
<keyword evidence="3 10" id="KW-1134">Transmembrane beta strand</keyword>
<evidence type="ECO:0000256" key="10">
    <source>
        <dbReference type="RuleBase" id="RU364005"/>
    </source>
</evidence>
<dbReference type="GO" id="GO:0046930">
    <property type="term" value="C:pore complex"/>
    <property type="evidence" value="ECO:0007669"/>
    <property type="project" value="UniProtKB-KW"/>
</dbReference>
<evidence type="ECO:0000256" key="4">
    <source>
        <dbReference type="ARBA" id="ARBA00022692"/>
    </source>
</evidence>
<keyword evidence="6 10" id="KW-0406">Ion transport</keyword>
<protein>
    <recommendedName>
        <fullName evidence="10">Porin</fullName>
    </recommendedName>
</protein>
<organism evidence="11 12">
    <name type="scientific">Rhizobium subbaraonis</name>
    <dbReference type="NCBI Taxonomy" id="908946"/>
    <lineage>
        <taxon>Bacteria</taxon>
        <taxon>Pseudomonadati</taxon>
        <taxon>Pseudomonadota</taxon>
        <taxon>Alphaproteobacteria</taxon>
        <taxon>Hyphomicrobiales</taxon>
        <taxon>Rhizobiaceae</taxon>
        <taxon>Rhizobium/Agrobacterium group</taxon>
        <taxon>Rhizobium</taxon>
    </lineage>
</organism>
<comment type="function">
    <text evidence="10">Forms passive diffusion pores that allow small molecular weight hydrophilic materials across the outer membrane.</text>
</comment>
<evidence type="ECO:0000256" key="7">
    <source>
        <dbReference type="ARBA" id="ARBA00023114"/>
    </source>
</evidence>
<dbReference type="GO" id="GO:0006811">
    <property type="term" value="P:monoatomic ion transport"/>
    <property type="evidence" value="ECO:0007669"/>
    <property type="project" value="UniProtKB-KW"/>
</dbReference>
<proteinExistence type="inferred from homology"/>
<evidence type="ECO:0000313" key="11">
    <source>
        <dbReference type="EMBL" id="SOC39939.1"/>
    </source>
</evidence>
<dbReference type="GO" id="GO:0015288">
    <property type="term" value="F:porin activity"/>
    <property type="evidence" value="ECO:0007669"/>
    <property type="project" value="UniProtKB-KW"/>
</dbReference>
<keyword evidence="5 10" id="KW-0732">Signal</keyword>
<evidence type="ECO:0000256" key="6">
    <source>
        <dbReference type="ARBA" id="ARBA00023065"/>
    </source>
</evidence>
<feature type="chain" id="PRO_5011812059" description="Porin" evidence="10">
    <location>
        <begin position="21"/>
        <end position="351"/>
    </location>
</feature>
<comment type="similarity">
    <text evidence="1 10">Belongs to the alphaproteobacteria porin family.</text>
</comment>
<name>A0A285UDR6_9HYPH</name>
<dbReference type="Proteomes" id="UP000219167">
    <property type="component" value="Unassembled WGS sequence"/>
</dbReference>
<sequence length="351" mass="37391">MKTPLAAFAALLIPACGAHAEDASLSAAPEPASYVRVCDAFGTGYFYIPGTETCLKVGGYLRVEAAGGDPNEQDTVPGGGGDSWSTRSRLALRLSSAADTEHGTLSTYGEAEIENVDNGPTSLNIENAYLELGGLRVGYSDTLYTEFTGDAGNTINDYYDVNYGDFGRTQIRYTYGEETGLSFALSAEDDSDANSSVVADAAKPDDDYMPDLVAAFGYSAEGFRIRAVGGYDESMNAGAVKLRMDGTLGPVELFAMGGWNTNGSEPNNYARWSGDWALWVGGTFKMTEKAAMNASANFDQGGDAEAALNMTYTIAPGFTVAPEINYRNRMDEKAGPNAKDWGGVIRLQRNF</sequence>
<evidence type="ECO:0000256" key="3">
    <source>
        <dbReference type="ARBA" id="ARBA00022452"/>
    </source>
</evidence>
<dbReference type="SUPFAM" id="SSF56935">
    <property type="entry name" value="Porins"/>
    <property type="match status" value="1"/>
</dbReference>
<comment type="domain">
    <text evidence="10">Consists of 16-stranded beta-barrel sheets, with large surface-exposed loops, that form a transmembrane pore at the center of each barrel. The pore is partially ocluded by a peptide loop that folds into the pore lumen.</text>
</comment>
<dbReference type="RefSeq" id="WP_176526723.1">
    <property type="nucleotide sequence ID" value="NZ_OBQD01000006.1"/>
</dbReference>
<dbReference type="Pfam" id="PF02530">
    <property type="entry name" value="Porin_2"/>
    <property type="match status" value="1"/>
</dbReference>
<comment type="subcellular location">
    <subcellularLocation>
        <location evidence="10">Cell outer membrane</location>
        <topology evidence="10">Multi-pass membrane protein</topology>
    </subcellularLocation>
</comment>
<accession>A0A285UDR6</accession>
<evidence type="ECO:0000256" key="5">
    <source>
        <dbReference type="ARBA" id="ARBA00022729"/>
    </source>
</evidence>
<reference evidence="11 12" key="1">
    <citation type="submission" date="2017-08" db="EMBL/GenBank/DDBJ databases">
        <authorList>
            <person name="de Groot N.N."/>
        </authorList>
    </citation>
    <scope>NUCLEOTIDE SEQUENCE [LARGE SCALE GENOMIC DNA]</scope>
    <source>
        <strain evidence="11 12">JC85</strain>
    </source>
</reference>
<keyword evidence="2 10" id="KW-0813">Transport</keyword>
<keyword evidence="4 10" id="KW-0812">Transmembrane</keyword>
<keyword evidence="7 10" id="KW-0626">Porin</keyword>
<keyword evidence="9 10" id="KW-0998">Cell outer membrane</keyword>
<dbReference type="GO" id="GO:0009279">
    <property type="term" value="C:cell outer membrane"/>
    <property type="evidence" value="ECO:0007669"/>
    <property type="project" value="UniProtKB-SubCell"/>
</dbReference>
<gene>
    <name evidence="11" type="ORF">SAMN05892877_106269</name>
</gene>
<keyword evidence="8 10" id="KW-0472">Membrane</keyword>
<evidence type="ECO:0000256" key="8">
    <source>
        <dbReference type="ARBA" id="ARBA00023136"/>
    </source>
</evidence>
<dbReference type="EMBL" id="OBQD01000006">
    <property type="protein sequence ID" value="SOC39939.1"/>
    <property type="molecule type" value="Genomic_DNA"/>
</dbReference>